<gene>
    <name evidence="2" type="ORF">IDM48_01035</name>
</gene>
<dbReference type="InterPro" id="IPR052159">
    <property type="entry name" value="Competence_DNA_uptake"/>
</dbReference>
<keyword evidence="2" id="KW-0378">Hydrolase</keyword>
<dbReference type="RefSeq" id="WP_190617672.1">
    <property type="nucleotide sequence ID" value="NZ_CP061538.1"/>
</dbReference>
<dbReference type="Proteomes" id="UP000516421">
    <property type="component" value="Chromosome"/>
</dbReference>
<dbReference type="PANTHER" id="PTHR30619:SF1">
    <property type="entry name" value="RECOMBINATION PROTEIN 2"/>
    <property type="match status" value="1"/>
</dbReference>
<dbReference type="Pfam" id="PF00753">
    <property type="entry name" value="Lactamase_B"/>
    <property type="match status" value="1"/>
</dbReference>
<dbReference type="Gene3D" id="3.60.15.10">
    <property type="entry name" value="Ribonuclease Z/Hydroxyacylglutathione hydrolase-like"/>
    <property type="match status" value="2"/>
</dbReference>
<evidence type="ECO:0000313" key="3">
    <source>
        <dbReference type="Proteomes" id="UP000516421"/>
    </source>
</evidence>
<keyword evidence="3" id="KW-1185">Reference proteome</keyword>
<evidence type="ECO:0000313" key="2">
    <source>
        <dbReference type="EMBL" id="QNV40076.1"/>
    </source>
</evidence>
<protein>
    <submittedName>
        <fullName evidence="2">MBL fold metallo-hydrolase</fullName>
    </submittedName>
</protein>
<dbReference type="AlphaFoldDB" id="A0A7H2BK80"/>
<dbReference type="PANTHER" id="PTHR30619">
    <property type="entry name" value="DNA INTERNALIZATION/COMPETENCE PROTEIN COMEC/REC2"/>
    <property type="match status" value="1"/>
</dbReference>
<sequence>MDTITFRINESKAHLDINRTHWAVGAGFFSTQQIRTRENKYINIVYDCGTNNSINLVVREVDKYVKYFTDEVDYIFISHLDKDHVNGLEYLVSKLKNKPKKIFYPAVSNSEILILSAKYHAIPSSQQPNVEILANLQEYFSSLAEQAVPVSPESNDYHEIIELDEPQLDNDIEPISSDSAPSPKVSSSYPDPIIDIWTLSFECSLKLSSQQNKFLNSLASELGYTRLIFDKKMLDEAFKQNIILKRKKELIKAYKSVGGMKNLNNTSLFLYSGIPPQNRRKFKVFRSLFKSCSWWNNIAAGCWTPEPGWIGTGDAPLQTQYLLNQFNNNFKDYKKISSIITIPHHASKHNWNNGIMNDLPSYSVYVAGANGLYNHPDSGVLKKIIMNGGIPVIVNDNEKNIFSSSVYIHIK</sequence>
<dbReference type="KEGG" id="rama:IDM48_01035"/>
<dbReference type="EMBL" id="CP061538">
    <property type="protein sequence ID" value="QNV40076.1"/>
    <property type="molecule type" value="Genomic_DNA"/>
</dbReference>
<dbReference type="SUPFAM" id="SSF56281">
    <property type="entry name" value="Metallo-hydrolase/oxidoreductase"/>
    <property type="match status" value="1"/>
</dbReference>
<reference evidence="2 3" key="1">
    <citation type="submission" date="2020-09" db="EMBL/GenBank/DDBJ databases">
        <title>Investigation of environmental microbe.</title>
        <authorList>
            <person name="Ou Y."/>
            <person name="Kang Q."/>
        </authorList>
    </citation>
    <scope>NUCLEOTIDE SEQUENCE [LARGE SCALE GENOMIC DNA]</scope>
    <source>
        <strain evidence="2 3">KJZ-9</strain>
    </source>
</reference>
<evidence type="ECO:0000259" key="1">
    <source>
        <dbReference type="Pfam" id="PF00753"/>
    </source>
</evidence>
<dbReference type="InterPro" id="IPR001279">
    <property type="entry name" value="Metallo-B-lactamas"/>
</dbReference>
<proteinExistence type="predicted"/>
<organism evidence="2 3">
    <name type="scientific">Rothia amarae</name>
    <dbReference type="NCBI Taxonomy" id="169480"/>
    <lineage>
        <taxon>Bacteria</taxon>
        <taxon>Bacillati</taxon>
        <taxon>Actinomycetota</taxon>
        <taxon>Actinomycetes</taxon>
        <taxon>Micrococcales</taxon>
        <taxon>Micrococcaceae</taxon>
        <taxon>Rothia</taxon>
    </lineage>
</organism>
<dbReference type="InterPro" id="IPR036866">
    <property type="entry name" value="RibonucZ/Hydroxyglut_hydro"/>
</dbReference>
<dbReference type="GO" id="GO:0016787">
    <property type="term" value="F:hydrolase activity"/>
    <property type="evidence" value="ECO:0007669"/>
    <property type="project" value="UniProtKB-KW"/>
</dbReference>
<name>A0A7H2BK80_9MICC</name>
<feature type="domain" description="Metallo-beta-lactamase" evidence="1">
    <location>
        <begin position="43"/>
        <end position="98"/>
    </location>
</feature>
<accession>A0A7H2BK80</accession>